<reference evidence="2 3" key="1">
    <citation type="submission" date="2014-04" db="EMBL/GenBank/DDBJ databases">
        <authorList>
            <consortium name="DOE Joint Genome Institute"/>
            <person name="Kuo A."/>
            <person name="Girlanda M."/>
            <person name="Perotto S."/>
            <person name="Kohler A."/>
            <person name="Nagy L.G."/>
            <person name="Floudas D."/>
            <person name="Copeland A."/>
            <person name="Barry K.W."/>
            <person name="Cichocki N."/>
            <person name="Veneault-Fourrey C."/>
            <person name="LaButti K."/>
            <person name="Lindquist E.A."/>
            <person name="Lipzen A."/>
            <person name="Lundell T."/>
            <person name="Morin E."/>
            <person name="Murat C."/>
            <person name="Sun H."/>
            <person name="Tunlid A."/>
            <person name="Henrissat B."/>
            <person name="Grigoriev I.V."/>
            <person name="Hibbett D.S."/>
            <person name="Martin F."/>
            <person name="Nordberg H.P."/>
            <person name="Cantor M.N."/>
            <person name="Hua S.X."/>
        </authorList>
    </citation>
    <scope>NUCLEOTIDE SEQUENCE [LARGE SCALE GENOMIC DNA]</scope>
    <source>
        <strain evidence="2 3">MUT 4182</strain>
    </source>
</reference>
<organism evidence="2 3">
    <name type="scientific">Tulasnella calospora MUT 4182</name>
    <dbReference type="NCBI Taxonomy" id="1051891"/>
    <lineage>
        <taxon>Eukaryota</taxon>
        <taxon>Fungi</taxon>
        <taxon>Dikarya</taxon>
        <taxon>Basidiomycota</taxon>
        <taxon>Agaricomycotina</taxon>
        <taxon>Agaricomycetes</taxon>
        <taxon>Cantharellales</taxon>
        <taxon>Tulasnellaceae</taxon>
        <taxon>Tulasnella</taxon>
    </lineage>
</organism>
<evidence type="ECO:0000313" key="3">
    <source>
        <dbReference type="Proteomes" id="UP000054248"/>
    </source>
</evidence>
<accession>A0A0C3Q644</accession>
<protein>
    <submittedName>
        <fullName evidence="2">Uncharacterized protein</fullName>
    </submittedName>
</protein>
<evidence type="ECO:0000313" key="2">
    <source>
        <dbReference type="EMBL" id="KIO19211.1"/>
    </source>
</evidence>
<evidence type="ECO:0000256" key="1">
    <source>
        <dbReference type="SAM" id="MobiDB-lite"/>
    </source>
</evidence>
<dbReference type="AlphaFoldDB" id="A0A0C3Q644"/>
<dbReference type="OrthoDB" id="10488046at2759"/>
<proteinExistence type="predicted"/>
<reference evidence="3" key="2">
    <citation type="submission" date="2015-01" db="EMBL/GenBank/DDBJ databases">
        <title>Evolutionary Origins and Diversification of the Mycorrhizal Mutualists.</title>
        <authorList>
            <consortium name="DOE Joint Genome Institute"/>
            <consortium name="Mycorrhizal Genomics Consortium"/>
            <person name="Kohler A."/>
            <person name="Kuo A."/>
            <person name="Nagy L.G."/>
            <person name="Floudas D."/>
            <person name="Copeland A."/>
            <person name="Barry K.W."/>
            <person name="Cichocki N."/>
            <person name="Veneault-Fourrey C."/>
            <person name="LaButti K."/>
            <person name="Lindquist E.A."/>
            <person name="Lipzen A."/>
            <person name="Lundell T."/>
            <person name="Morin E."/>
            <person name="Murat C."/>
            <person name="Riley R."/>
            <person name="Ohm R."/>
            <person name="Sun H."/>
            <person name="Tunlid A."/>
            <person name="Henrissat B."/>
            <person name="Grigoriev I.V."/>
            <person name="Hibbett D.S."/>
            <person name="Martin F."/>
        </authorList>
    </citation>
    <scope>NUCLEOTIDE SEQUENCE [LARGE SCALE GENOMIC DNA]</scope>
    <source>
        <strain evidence="3">MUT 4182</strain>
    </source>
</reference>
<name>A0A0C3Q644_9AGAM</name>
<gene>
    <name evidence="2" type="ORF">M407DRAFT_31137</name>
</gene>
<keyword evidence="3" id="KW-1185">Reference proteome</keyword>
<sequence>MIPHSPSTTPHKAQQQIVSEFANFSSTLVERYDTPLGQNGVIRNAASTPKHQRRAFPAHSDRTAPYSPQQPCPVPQSHSHPSTPYPPRTCAIMIFPSTASSSHAVEIVHSPASSTLPREPQQRLITEFASFSRTLKAGYATPLGQNGVLQTVASPLRHEHRAFQAQPDNT</sequence>
<dbReference type="HOGENOM" id="CLU_1571764_0_0_1"/>
<feature type="region of interest" description="Disordered" evidence="1">
    <location>
        <begin position="39"/>
        <end position="87"/>
    </location>
</feature>
<dbReference type="EMBL" id="KN823234">
    <property type="protein sequence ID" value="KIO19211.1"/>
    <property type="molecule type" value="Genomic_DNA"/>
</dbReference>
<dbReference type="Proteomes" id="UP000054248">
    <property type="component" value="Unassembled WGS sequence"/>
</dbReference>